<dbReference type="Proteomes" id="UP001164929">
    <property type="component" value="Chromosome 5"/>
</dbReference>
<name>A0AAD6W337_9ROSI</name>
<reference evidence="1" key="1">
    <citation type="journal article" date="2023" name="Mol. Ecol. Resour.">
        <title>Chromosome-level genome assembly of a triploid poplar Populus alba 'Berolinensis'.</title>
        <authorList>
            <person name="Chen S."/>
            <person name="Yu Y."/>
            <person name="Wang X."/>
            <person name="Wang S."/>
            <person name="Zhang T."/>
            <person name="Zhou Y."/>
            <person name="He R."/>
            <person name="Meng N."/>
            <person name="Wang Y."/>
            <person name="Liu W."/>
            <person name="Liu Z."/>
            <person name="Liu J."/>
            <person name="Guo Q."/>
            <person name="Huang H."/>
            <person name="Sederoff R.R."/>
            <person name="Wang G."/>
            <person name="Qu G."/>
            <person name="Chen S."/>
        </authorList>
    </citation>
    <scope>NUCLEOTIDE SEQUENCE</scope>
    <source>
        <strain evidence="1">SC-2020</strain>
    </source>
</reference>
<dbReference type="EMBL" id="JAQIZT010000005">
    <property type="protein sequence ID" value="KAJ6996379.1"/>
    <property type="molecule type" value="Genomic_DNA"/>
</dbReference>
<protein>
    <submittedName>
        <fullName evidence="1">Uncharacterized protein</fullName>
    </submittedName>
</protein>
<accession>A0AAD6W337</accession>
<comment type="caution">
    <text evidence="1">The sequence shown here is derived from an EMBL/GenBank/DDBJ whole genome shotgun (WGS) entry which is preliminary data.</text>
</comment>
<gene>
    <name evidence="1" type="ORF">NC653_013092</name>
</gene>
<organism evidence="1 2">
    <name type="scientific">Populus alba x Populus x berolinensis</name>
    <dbReference type="NCBI Taxonomy" id="444605"/>
    <lineage>
        <taxon>Eukaryota</taxon>
        <taxon>Viridiplantae</taxon>
        <taxon>Streptophyta</taxon>
        <taxon>Embryophyta</taxon>
        <taxon>Tracheophyta</taxon>
        <taxon>Spermatophyta</taxon>
        <taxon>Magnoliopsida</taxon>
        <taxon>eudicotyledons</taxon>
        <taxon>Gunneridae</taxon>
        <taxon>Pentapetalae</taxon>
        <taxon>rosids</taxon>
        <taxon>fabids</taxon>
        <taxon>Malpighiales</taxon>
        <taxon>Salicaceae</taxon>
        <taxon>Saliceae</taxon>
        <taxon>Populus</taxon>
    </lineage>
</organism>
<evidence type="ECO:0000313" key="1">
    <source>
        <dbReference type="EMBL" id="KAJ6996379.1"/>
    </source>
</evidence>
<keyword evidence="2" id="KW-1185">Reference proteome</keyword>
<evidence type="ECO:0000313" key="2">
    <source>
        <dbReference type="Proteomes" id="UP001164929"/>
    </source>
</evidence>
<sequence>MTVRIGIFGGGAAGRNHKWLIDLTHAFMRFLSRMRWVEEQLAGLRHVEKKKQKN</sequence>
<dbReference type="AlphaFoldDB" id="A0AAD6W337"/>
<proteinExistence type="predicted"/>